<keyword evidence="5" id="KW-0805">Transcription regulation</keyword>
<keyword evidence="4" id="KW-0862">Zinc</keyword>
<evidence type="ECO:0000313" key="11">
    <source>
        <dbReference type="Proteomes" id="UP000290289"/>
    </source>
</evidence>
<evidence type="ECO:0000256" key="6">
    <source>
        <dbReference type="ARBA" id="ARBA00023163"/>
    </source>
</evidence>
<feature type="domain" description="C2H2-type" evidence="9">
    <location>
        <begin position="166"/>
        <end position="188"/>
    </location>
</feature>
<evidence type="ECO:0000313" key="10">
    <source>
        <dbReference type="EMBL" id="RXI04519.1"/>
    </source>
</evidence>
<keyword evidence="1" id="KW-0479">Metal-binding</keyword>
<dbReference type="InterPro" id="IPR036236">
    <property type="entry name" value="Znf_C2H2_sf"/>
</dbReference>
<gene>
    <name evidence="10" type="ORF">DVH24_038793</name>
</gene>
<sequence length="792" mass="88639">MKTFQRKILIEYLNGADDTKGKELVLYNGHKTQAVDRSRTCSECGMRFRNGQALGGHISIHFQRHLGPKNNKKFKVKQQQLLLEYPSWNNSRLSCQVCNKTFPSMKSLCGHMGSHRQRAQSPPPSSSLSSADQYSDGDSYIDSASKHYKYAKSKKGKFLDGYKGHHVCPICLKTFPTGQALGGHKRSHYYKGGPVLKAAAAAKNKVASTNGLEDSAKIKVASADDREDCVIIDPGSQHWTDETIHVASRRILLDLDLNKPPKEDDDEKNKDLKEDYEEDQEIMDDDDVHAQEIEEQVALRGDDYHKGKQVVLDSDVHHRSGDRVCEQCGKRFQNGKALGGHRKVHLNQSLLPKKNKALFKQKKKHGSSKGGSSSEVSCYVCKKDFPSIKSLHGHMRLHRERDWKGVRPPGAVQPLSEESKSSSYEIGSDDDCEHDDNDDGYRDSSFSDHTIDTDNDAAIFLVNWRNIEQRRRIAYQRDPNGEDKVGEFGLKKLIEESPVGYKGNPSSKNIKFDDDSKKITMEGSKSFGGAKPKKDFSLFGQTHKQISRKPQEFRVTRSDATLSDMNVDESAGFSSKYAAHQVSESALEKAIEESPGGYKGNKTSEKSRSESVNFVPNKLSIGGKEKASVDDDDDGHDDNDENVDQTSWKVKLKKAMKEVSKTGKKPTKDTALNDQTHYQISRRTQEFGAKYAERENYNGPSATCNQVLQRAEEAEAVEHETKEFVCNICPCKFSTGQAPGGHKRCHNYRVPVEEAPETAEVAPVAEEDGEITTVPEKLDLDLNQLPYESNDE</sequence>
<keyword evidence="3 7" id="KW-0863">Zinc-finger</keyword>
<dbReference type="SUPFAM" id="SSF57667">
    <property type="entry name" value="beta-beta-alpha zinc fingers"/>
    <property type="match status" value="3"/>
</dbReference>
<evidence type="ECO:0000256" key="1">
    <source>
        <dbReference type="ARBA" id="ARBA00022723"/>
    </source>
</evidence>
<evidence type="ECO:0000256" key="7">
    <source>
        <dbReference type="PROSITE-ProRule" id="PRU00042"/>
    </source>
</evidence>
<name>A0A498K8B0_MALDO</name>
<feature type="compositionally biased region" description="Basic and acidic residues" evidence="8">
    <location>
        <begin position="439"/>
        <end position="448"/>
    </location>
</feature>
<dbReference type="GO" id="GO:0003700">
    <property type="term" value="F:DNA-binding transcription factor activity"/>
    <property type="evidence" value="ECO:0007669"/>
    <property type="project" value="InterPro"/>
</dbReference>
<reference evidence="10 11" key="1">
    <citation type="submission" date="2018-10" db="EMBL/GenBank/DDBJ databases">
        <title>A high-quality apple genome assembly.</title>
        <authorList>
            <person name="Hu J."/>
        </authorList>
    </citation>
    <scope>NUCLEOTIDE SEQUENCE [LARGE SCALE GENOMIC DNA]</scope>
    <source>
        <strain evidence="11">cv. HFTH1</strain>
        <tissue evidence="10">Young leaf</tissue>
    </source>
</reference>
<dbReference type="PROSITE" id="PS50157">
    <property type="entry name" value="ZINC_FINGER_C2H2_2"/>
    <property type="match status" value="5"/>
</dbReference>
<dbReference type="Pfam" id="PF13912">
    <property type="entry name" value="zf-C2H2_6"/>
    <property type="match status" value="6"/>
</dbReference>
<keyword evidence="6" id="KW-0804">Transcription</keyword>
<feature type="domain" description="C2H2-type" evidence="9">
    <location>
        <begin position="93"/>
        <end position="120"/>
    </location>
</feature>
<keyword evidence="11" id="KW-1185">Reference proteome</keyword>
<feature type="compositionally biased region" description="Acidic residues" evidence="8">
    <location>
        <begin position="427"/>
        <end position="438"/>
    </location>
</feature>
<proteinExistence type="predicted"/>
<dbReference type="GO" id="GO:0008270">
    <property type="term" value="F:zinc ion binding"/>
    <property type="evidence" value="ECO:0007669"/>
    <property type="project" value="UniProtKB-KW"/>
</dbReference>
<accession>A0A498K8B0</accession>
<feature type="region of interest" description="Disordered" evidence="8">
    <location>
        <begin position="257"/>
        <end position="280"/>
    </location>
</feature>
<feature type="region of interest" description="Disordered" evidence="8">
    <location>
        <begin position="109"/>
        <end position="134"/>
    </location>
</feature>
<dbReference type="STRING" id="3750.A0A498K8B0"/>
<dbReference type="GO" id="GO:0005634">
    <property type="term" value="C:nucleus"/>
    <property type="evidence" value="ECO:0007669"/>
    <property type="project" value="TreeGrafter"/>
</dbReference>
<dbReference type="InterPro" id="IPR044653">
    <property type="entry name" value="AZF1/2/3-like"/>
</dbReference>
<dbReference type="Gene3D" id="3.30.160.60">
    <property type="entry name" value="Classic Zinc Finger"/>
    <property type="match status" value="2"/>
</dbReference>
<keyword evidence="2" id="KW-0677">Repeat</keyword>
<feature type="domain" description="C2H2-type" evidence="9">
    <location>
        <begin position="39"/>
        <end position="70"/>
    </location>
</feature>
<feature type="domain" description="C2H2-type" evidence="9">
    <location>
        <begin position="376"/>
        <end position="403"/>
    </location>
</feature>
<protein>
    <recommendedName>
        <fullName evidence="9">C2H2-type domain-containing protein</fullName>
    </recommendedName>
</protein>
<dbReference type="PANTHER" id="PTHR45988">
    <property type="entry name" value="C2H2 TYPE ZINC FINGER TRANSCRIPTION FACTOR FAMILY-RELATED"/>
    <property type="match status" value="1"/>
</dbReference>
<dbReference type="PANTHER" id="PTHR45988:SF18">
    <property type="entry name" value="C2H2-TYPE ZINC FINGER FAMILY PROTEIN"/>
    <property type="match status" value="1"/>
</dbReference>
<feature type="compositionally biased region" description="Basic and acidic residues" evidence="8">
    <location>
        <begin position="257"/>
        <end position="273"/>
    </location>
</feature>
<dbReference type="AlphaFoldDB" id="A0A498K8B0"/>
<dbReference type="Proteomes" id="UP000290289">
    <property type="component" value="Chromosome 3"/>
</dbReference>
<evidence type="ECO:0000256" key="5">
    <source>
        <dbReference type="ARBA" id="ARBA00023015"/>
    </source>
</evidence>
<evidence type="ECO:0000259" key="9">
    <source>
        <dbReference type="PROSITE" id="PS50157"/>
    </source>
</evidence>
<feature type="domain" description="C2H2-type" evidence="9">
    <location>
        <begin position="323"/>
        <end position="350"/>
    </location>
</feature>
<evidence type="ECO:0000256" key="4">
    <source>
        <dbReference type="ARBA" id="ARBA00022833"/>
    </source>
</evidence>
<dbReference type="EMBL" id="RDQH01000329">
    <property type="protein sequence ID" value="RXI04519.1"/>
    <property type="molecule type" value="Genomic_DNA"/>
</dbReference>
<evidence type="ECO:0000256" key="3">
    <source>
        <dbReference type="ARBA" id="ARBA00022771"/>
    </source>
</evidence>
<dbReference type="PROSITE" id="PS00028">
    <property type="entry name" value="ZINC_FINGER_C2H2_1"/>
    <property type="match status" value="6"/>
</dbReference>
<evidence type="ECO:0000256" key="8">
    <source>
        <dbReference type="SAM" id="MobiDB-lite"/>
    </source>
</evidence>
<organism evidence="10 11">
    <name type="scientific">Malus domestica</name>
    <name type="common">Apple</name>
    <name type="synonym">Pyrus malus</name>
    <dbReference type="NCBI Taxonomy" id="3750"/>
    <lineage>
        <taxon>Eukaryota</taxon>
        <taxon>Viridiplantae</taxon>
        <taxon>Streptophyta</taxon>
        <taxon>Embryophyta</taxon>
        <taxon>Tracheophyta</taxon>
        <taxon>Spermatophyta</taxon>
        <taxon>Magnoliopsida</taxon>
        <taxon>eudicotyledons</taxon>
        <taxon>Gunneridae</taxon>
        <taxon>Pentapetalae</taxon>
        <taxon>rosids</taxon>
        <taxon>fabids</taxon>
        <taxon>Rosales</taxon>
        <taxon>Rosaceae</taxon>
        <taxon>Amygdaloideae</taxon>
        <taxon>Maleae</taxon>
        <taxon>Malus</taxon>
    </lineage>
</organism>
<comment type="caution">
    <text evidence="10">The sequence shown here is derived from an EMBL/GenBank/DDBJ whole genome shotgun (WGS) entry which is preliminary data.</text>
</comment>
<dbReference type="InterPro" id="IPR013087">
    <property type="entry name" value="Znf_C2H2_type"/>
</dbReference>
<dbReference type="SMART" id="SM00355">
    <property type="entry name" value="ZnF_C2H2"/>
    <property type="match status" value="6"/>
</dbReference>
<feature type="region of interest" description="Disordered" evidence="8">
    <location>
        <begin position="755"/>
        <end position="774"/>
    </location>
</feature>
<feature type="region of interest" description="Disordered" evidence="8">
    <location>
        <begin position="543"/>
        <end position="649"/>
    </location>
</feature>
<evidence type="ECO:0000256" key="2">
    <source>
        <dbReference type="ARBA" id="ARBA00022737"/>
    </source>
</evidence>
<feature type="compositionally biased region" description="Acidic residues" evidence="8">
    <location>
        <begin position="630"/>
        <end position="643"/>
    </location>
</feature>
<feature type="region of interest" description="Disordered" evidence="8">
    <location>
        <begin position="400"/>
        <end position="448"/>
    </location>
</feature>
<dbReference type="GO" id="GO:0000976">
    <property type="term" value="F:transcription cis-regulatory region binding"/>
    <property type="evidence" value="ECO:0007669"/>
    <property type="project" value="TreeGrafter"/>
</dbReference>